<reference evidence="2 3" key="1">
    <citation type="journal article" date="2017" name="Front. Genet.">
        <title>Draft sequencing of the heterozygous diploid genome of Satsuma (Citrus unshiu Marc.) using a hybrid assembly approach.</title>
        <authorList>
            <person name="Shimizu T."/>
            <person name="Tanizawa Y."/>
            <person name="Mochizuki T."/>
            <person name="Nagasaki H."/>
            <person name="Yoshioka T."/>
            <person name="Toyoda A."/>
            <person name="Fujiyama A."/>
            <person name="Kaminuma E."/>
            <person name="Nakamura Y."/>
        </authorList>
    </citation>
    <scope>NUCLEOTIDE SEQUENCE [LARGE SCALE GENOMIC DNA]</scope>
    <source>
        <strain evidence="3">cv. Miyagawa wase</strain>
    </source>
</reference>
<dbReference type="InterPro" id="IPR057225">
    <property type="entry name" value="DUF7903"/>
</dbReference>
<evidence type="ECO:0000313" key="2">
    <source>
        <dbReference type="EMBL" id="GAY66028.1"/>
    </source>
</evidence>
<dbReference type="AlphaFoldDB" id="A0A2H5QN24"/>
<dbReference type="PANTHER" id="PTHR35481">
    <property type="entry name" value="DNA-DIRECTED RNA POLYMERASE SUBUNIT ALPHA"/>
    <property type="match status" value="1"/>
</dbReference>
<organism evidence="2 3">
    <name type="scientific">Citrus unshiu</name>
    <name type="common">Satsuma mandarin</name>
    <name type="synonym">Citrus nobilis var. unshiu</name>
    <dbReference type="NCBI Taxonomy" id="55188"/>
    <lineage>
        <taxon>Eukaryota</taxon>
        <taxon>Viridiplantae</taxon>
        <taxon>Streptophyta</taxon>
        <taxon>Embryophyta</taxon>
        <taxon>Tracheophyta</taxon>
        <taxon>Spermatophyta</taxon>
        <taxon>Magnoliopsida</taxon>
        <taxon>eudicotyledons</taxon>
        <taxon>Gunneridae</taxon>
        <taxon>Pentapetalae</taxon>
        <taxon>rosids</taxon>
        <taxon>malvids</taxon>
        <taxon>Sapindales</taxon>
        <taxon>Rutaceae</taxon>
        <taxon>Aurantioideae</taxon>
        <taxon>Citrus</taxon>
    </lineage>
</organism>
<name>A0A2H5QN24_CITUN</name>
<feature type="domain" description="DUF7903" evidence="1">
    <location>
        <begin position="44"/>
        <end position="242"/>
    </location>
</feature>
<dbReference type="Pfam" id="PF25475">
    <property type="entry name" value="DUF7903"/>
    <property type="match status" value="2"/>
</dbReference>
<dbReference type="Proteomes" id="UP000236630">
    <property type="component" value="Unassembled WGS sequence"/>
</dbReference>
<protein>
    <recommendedName>
        <fullName evidence="1">DUF7903 domain-containing protein</fullName>
    </recommendedName>
</protein>
<dbReference type="PANTHER" id="PTHR35481:SF1">
    <property type="entry name" value="DNA-DIRECTED RNA POLYMERASE SUBUNIT ALPHA"/>
    <property type="match status" value="1"/>
</dbReference>
<sequence length="429" mass="49301">MAYIPPHKRHSEYPLMPSPPPVMPVPKFNRQLNLGSPRHNADMGAKIVYADITAYRWLAVGSDDDICFPSSVHLQPFSLEHAHPKRGAKSFVLANNNLAKDNDEVRENIPRSPWESIAEDVWPDVLSACKIVNNEMEEKPRLVARFGHVVFLGDNSLGLESVREGQVAEETILRQLTKFFYNDVPATYAEKIINEVVPKIGVDFEEYEDVYRIMLSDTKRPNLSISCRCTVKEDKTLELYKAMNKIEHANLQEFLSASWDLDLSNLFYWNMETSYQVYLDPLRHLVVNISSIDKNLDLRLALRSKKTFAAFSDDEMNSIRNLIDLAILDPKVKGGLRWPMGKSYWGDRYRVIGVQHTETKSYKSPSLRLKIRHADRFRFKTATGETAIEISLELRSIVSEIQDGKIDADSIYNGFKDYLRLIWDHFLAC</sequence>
<comment type="caution">
    <text evidence="2">The sequence shown here is derived from an EMBL/GenBank/DDBJ whole genome shotgun (WGS) entry which is preliminary data.</text>
</comment>
<proteinExistence type="predicted"/>
<feature type="domain" description="DUF7903" evidence="1">
    <location>
        <begin position="275"/>
        <end position="426"/>
    </location>
</feature>
<accession>A0A2H5QN24</accession>
<keyword evidence="3" id="KW-1185">Reference proteome</keyword>
<evidence type="ECO:0000259" key="1">
    <source>
        <dbReference type="Pfam" id="PF25475"/>
    </source>
</evidence>
<gene>
    <name evidence="2" type="ORF">CUMW_245470</name>
</gene>
<evidence type="ECO:0000313" key="3">
    <source>
        <dbReference type="Proteomes" id="UP000236630"/>
    </source>
</evidence>
<dbReference type="EMBL" id="BDQV01000534">
    <property type="protein sequence ID" value="GAY66028.1"/>
    <property type="molecule type" value="Genomic_DNA"/>
</dbReference>